<dbReference type="PANTHER" id="PTHR34206">
    <property type="entry name" value="OS06G0193300 PROTEIN"/>
    <property type="match status" value="1"/>
</dbReference>
<gene>
    <name evidence="1" type="ORF">SSX86_021244</name>
</gene>
<dbReference type="Proteomes" id="UP001408789">
    <property type="component" value="Unassembled WGS sequence"/>
</dbReference>
<evidence type="ECO:0000313" key="1">
    <source>
        <dbReference type="EMBL" id="KAK9060540.1"/>
    </source>
</evidence>
<accession>A0AAP0GVM4</accession>
<protein>
    <submittedName>
        <fullName evidence="1">Uncharacterized protein</fullName>
    </submittedName>
</protein>
<dbReference type="AlphaFoldDB" id="A0AAP0GVM4"/>
<reference evidence="1 2" key="1">
    <citation type="submission" date="2024-04" db="EMBL/GenBank/DDBJ databases">
        <title>The reference genome of an endangered Asteraceae, Deinandra increscens subsp. villosa, native to the Central Coast of California.</title>
        <authorList>
            <person name="Guilliams M."/>
            <person name="Hasenstab-Lehman K."/>
            <person name="Meyer R."/>
            <person name="Mcevoy S."/>
        </authorList>
    </citation>
    <scope>NUCLEOTIDE SEQUENCE [LARGE SCALE GENOMIC DNA]</scope>
    <source>
        <tissue evidence="1">Leaf</tissue>
    </source>
</reference>
<name>A0AAP0GVM4_9ASTR</name>
<comment type="caution">
    <text evidence="1">The sequence shown here is derived from an EMBL/GenBank/DDBJ whole genome shotgun (WGS) entry which is preliminary data.</text>
</comment>
<sequence length="147" mass="16747">MASSILSSPLFLVHQHPNPIKKTLSLRRVLVFAKQDSQDPSSSLIRVGSSIKIQKVCFYSFTLLVFLHVLQIIQTRSCVLEKVFEDKSRGIVCYLDDQGEMTCEGYDEGPRFHEDVSRFSCNQREKQDFVHILERGLLQVTDGGKVN</sequence>
<proteinExistence type="predicted"/>
<organism evidence="1 2">
    <name type="scientific">Deinandra increscens subsp. villosa</name>
    <dbReference type="NCBI Taxonomy" id="3103831"/>
    <lineage>
        <taxon>Eukaryota</taxon>
        <taxon>Viridiplantae</taxon>
        <taxon>Streptophyta</taxon>
        <taxon>Embryophyta</taxon>
        <taxon>Tracheophyta</taxon>
        <taxon>Spermatophyta</taxon>
        <taxon>Magnoliopsida</taxon>
        <taxon>eudicotyledons</taxon>
        <taxon>Gunneridae</taxon>
        <taxon>Pentapetalae</taxon>
        <taxon>asterids</taxon>
        <taxon>campanulids</taxon>
        <taxon>Asterales</taxon>
        <taxon>Asteraceae</taxon>
        <taxon>Asteroideae</taxon>
        <taxon>Heliantheae alliance</taxon>
        <taxon>Madieae</taxon>
        <taxon>Madiinae</taxon>
        <taxon>Deinandra</taxon>
    </lineage>
</organism>
<dbReference type="PANTHER" id="PTHR34206:SF9">
    <property type="entry name" value="NUCLEIC ACID-BINDING, OB-FOLD PROTEIN"/>
    <property type="match status" value="1"/>
</dbReference>
<keyword evidence="2" id="KW-1185">Reference proteome</keyword>
<evidence type="ECO:0000313" key="2">
    <source>
        <dbReference type="Proteomes" id="UP001408789"/>
    </source>
</evidence>
<dbReference type="EMBL" id="JBCNJP010000020">
    <property type="protein sequence ID" value="KAK9060540.1"/>
    <property type="molecule type" value="Genomic_DNA"/>
</dbReference>